<dbReference type="AlphaFoldDB" id="A0A0D1YRY6"/>
<proteinExistence type="predicted"/>
<reference evidence="1 2" key="1">
    <citation type="submission" date="2015-01" db="EMBL/GenBank/DDBJ databases">
        <title>The Genome Sequence of Exophiala spinifera CBS89968.</title>
        <authorList>
            <consortium name="The Broad Institute Genomics Platform"/>
            <person name="Cuomo C."/>
            <person name="de Hoog S."/>
            <person name="Gorbushina A."/>
            <person name="Stielow B."/>
            <person name="Teixiera M."/>
            <person name="Abouelleil A."/>
            <person name="Chapman S.B."/>
            <person name="Priest M."/>
            <person name="Young S.K."/>
            <person name="Wortman J."/>
            <person name="Nusbaum C."/>
            <person name="Birren B."/>
        </authorList>
    </citation>
    <scope>NUCLEOTIDE SEQUENCE [LARGE SCALE GENOMIC DNA]</scope>
    <source>
        <strain evidence="1 2">CBS 89968</strain>
    </source>
</reference>
<gene>
    <name evidence="1" type="ORF">PV08_02272</name>
</gene>
<dbReference type="HOGENOM" id="CLU_033745_0_0_1"/>
<accession>A0A0D1YRY6</accession>
<dbReference type="RefSeq" id="XP_016238202.1">
    <property type="nucleotide sequence ID" value="XM_016376632.1"/>
</dbReference>
<dbReference type="OrthoDB" id="4194at2759"/>
<name>A0A0D1YRY6_9EURO</name>
<evidence type="ECO:0000313" key="1">
    <source>
        <dbReference type="EMBL" id="KIW17986.1"/>
    </source>
</evidence>
<dbReference type="Proteomes" id="UP000053328">
    <property type="component" value="Unassembled WGS sequence"/>
</dbReference>
<sequence>MHYLDFFNFKLDTMHLSLVLLVLGEAGFTLASPLAKRSLRSRQSFPSEFNPDPQSGFDDPTIDIADPSFATAIEAGYQGPFASYEQHELVGPVDLLRNGHVNYGVNPNFTLPLYQGLSAANTTYWWIVTDTSDEGNGKQLGVNFAPKLRFAAQGQTVGGLKAAEQLEIVNNTISGREGMVDFSPVRSIVPGDQSPFPPKSVQPGSVGDSKYTPLIQLVNAGYEVWNAPIIAGDVDEDYLNQFCDGIPDNLLEEFRSKVHDQVLSICPRDEVVTLATIRGFSFSKSVLYLIADGSDPLPATLDGGTYAPRLAAVKTGDDDALFSGIERSFVNTNGYTNRDISPGAPNNETHHPWRQGLNSAILGDGNPLNILGAIPTVAYDYSPLWDFNLFTWTNYSIENGIRTRLTGEFEVLGMAAAGYVTNPDGTPLSDAGIVNNCPVVHRFL</sequence>
<protein>
    <submittedName>
        <fullName evidence="1">Uncharacterized protein</fullName>
    </submittedName>
</protein>
<dbReference type="GeneID" id="27329355"/>
<organism evidence="1 2">
    <name type="scientific">Exophiala spinifera</name>
    <dbReference type="NCBI Taxonomy" id="91928"/>
    <lineage>
        <taxon>Eukaryota</taxon>
        <taxon>Fungi</taxon>
        <taxon>Dikarya</taxon>
        <taxon>Ascomycota</taxon>
        <taxon>Pezizomycotina</taxon>
        <taxon>Eurotiomycetes</taxon>
        <taxon>Chaetothyriomycetidae</taxon>
        <taxon>Chaetothyriales</taxon>
        <taxon>Herpotrichiellaceae</taxon>
        <taxon>Exophiala</taxon>
    </lineage>
</organism>
<dbReference type="VEuPathDB" id="FungiDB:PV08_02272"/>
<dbReference type="EMBL" id="KN847493">
    <property type="protein sequence ID" value="KIW17986.1"/>
    <property type="molecule type" value="Genomic_DNA"/>
</dbReference>
<evidence type="ECO:0000313" key="2">
    <source>
        <dbReference type="Proteomes" id="UP000053328"/>
    </source>
</evidence>
<keyword evidence="2" id="KW-1185">Reference proteome</keyword>